<comment type="similarity">
    <text evidence="2 11 12">Belongs to the TonB-dependent receptor family.</text>
</comment>
<dbReference type="PANTHER" id="PTHR30069">
    <property type="entry name" value="TONB-DEPENDENT OUTER MEMBRANE RECEPTOR"/>
    <property type="match status" value="1"/>
</dbReference>
<keyword evidence="3 11" id="KW-0813">Transport</keyword>
<evidence type="ECO:0000256" key="8">
    <source>
        <dbReference type="ARBA" id="ARBA00023136"/>
    </source>
</evidence>
<keyword evidence="10 11" id="KW-0998">Cell outer membrane</keyword>
<dbReference type="SUPFAM" id="SSF56935">
    <property type="entry name" value="Porins"/>
    <property type="match status" value="1"/>
</dbReference>
<dbReference type="PROSITE" id="PS52016">
    <property type="entry name" value="TONB_DEPENDENT_REC_3"/>
    <property type="match status" value="1"/>
</dbReference>
<evidence type="ECO:0000256" key="11">
    <source>
        <dbReference type="PROSITE-ProRule" id="PRU01360"/>
    </source>
</evidence>
<evidence type="ECO:0000313" key="18">
    <source>
        <dbReference type="Proteomes" id="UP000484255"/>
    </source>
</evidence>
<feature type="region of interest" description="Disordered" evidence="13">
    <location>
        <begin position="357"/>
        <end position="382"/>
    </location>
</feature>
<organism evidence="17 18">
    <name type="scientific">Ideonella livida</name>
    <dbReference type="NCBI Taxonomy" id="2707176"/>
    <lineage>
        <taxon>Bacteria</taxon>
        <taxon>Pseudomonadati</taxon>
        <taxon>Pseudomonadota</taxon>
        <taxon>Betaproteobacteria</taxon>
        <taxon>Burkholderiales</taxon>
        <taxon>Sphaerotilaceae</taxon>
        <taxon>Ideonella</taxon>
    </lineage>
</organism>
<keyword evidence="5 11" id="KW-0812">Transmembrane</keyword>
<comment type="caution">
    <text evidence="17">The sequence shown here is derived from an EMBL/GenBank/DDBJ whole genome shotgun (WGS) entry which is preliminary data.</text>
</comment>
<name>A0A7C9TM74_9BURK</name>
<dbReference type="GO" id="GO:0015344">
    <property type="term" value="F:siderophore uptake transmembrane transporter activity"/>
    <property type="evidence" value="ECO:0007669"/>
    <property type="project" value="TreeGrafter"/>
</dbReference>
<dbReference type="InterPro" id="IPR000531">
    <property type="entry name" value="Beta-barrel_TonB"/>
</dbReference>
<evidence type="ECO:0000256" key="6">
    <source>
        <dbReference type="ARBA" id="ARBA00022729"/>
    </source>
</evidence>
<evidence type="ECO:0000256" key="12">
    <source>
        <dbReference type="RuleBase" id="RU003357"/>
    </source>
</evidence>
<evidence type="ECO:0000256" key="9">
    <source>
        <dbReference type="ARBA" id="ARBA00023170"/>
    </source>
</evidence>
<accession>A0A7C9TM74</accession>
<evidence type="ECO:0000313" key="17">
    <source>
        <dbReference type="EMBL" id="NDY93841.1"/>
    </source>
</evidence>
<dbReference type="InterPro" id="IPR039426">
    <property type="entry name" value="TonB-dep_rcpt-like"/>
</dbReference>
<evidence type="ECO:0000259" key="16">
    <source>
        <dbReference type="Pfam" id="PF07715"/>
    </source>
</evidence>
<dbReference type="Gene3D" id="2.40.170.20">
    <property type="entry name" value="TonB-dependent receptor, beta-barrel domain"/>
    <property type="match status" value="1"/>
</dbReference>
<sequence>MAAALSWAPLVAWAQAAAPATGPTTGPTSPQAALPDAAFEVGRVTVTGRASGPLSTRQLLTSVDVVGGSALQDQPVRHTWELARQVPGVLLTEFNQGTTSGKLSMRGFNGEGEVNAVKLLIDGVPSNTNDGNMPYIDLVLPLEVEALTTVRGTNDARYGLHNIAGNAELSTRQSGTDTAVRATAGSFAYRDLQAVTGLEGGGFSQTYSLGARSSEGFRDHARFERYNLGGQWFYQASGQPWRVGLSARALHHVAQEPGYLTAADAQDHPQMSNAYNATDGGSRDLSQISLRAEGQATADLSWQAIVWRNRYEDQRFVRFSAAGSQQERDTDETHMGLRTLLSWRVPGTPLHRLAVEGGLDTERQDNRSQRHRTVDRSRAAQTRDQQWNFNTVGAFAQAVVEPSPQWRLVPAWRVDRLSGQFHDLMNAVDADLYAYGSLHSPKFSAQWRPDATQTWYGNWGRTFQVGVGRASYKYTAGSAEQAPSTNDGWELGWKFLGAQPGAVGVAGLSGRVALWQQKATDEVMRKLNDPANDSENIGATRRRGLDVQLRAQPVPAISTWLAWTRQEALIVTPDSSSGAQAGNEVDHVPHQLLQAGADWQASARWRLGATLFRQSDYFIERTNTRGRFGGTTLLDLNSRWTLQPGATVELTLKNLTNALHEYAWWDTSSGQSLHSPGDGRALYLSWRVDL</sequence>
<evidence type="ECO:0000256" key="3">
    <source>
        <dbReference type="ARBA" id="ARBA00022448"/>
    </source>
</evidence>
<evidence type="ECO:0000256" key="4">
    <source>
        <dbReference type="ARBA" id="ARBA00022452"/>
    </source>
</evidence>
<feature type="compositionally biased region" description="Basic and acidic residues" evidence="13">
    <location>
        <begin position="360"/>
        <end position="378"/>
    </location>
</feature>
<dbReference type="InterPro" id="IPR012910">
    <property type="entry name" value="Plug_dom"/>
</dbReference>
<feature type="signal peptide" evidence="14">
    <location>
        <begin position="1"/>
        <end position="16"/>
    </location>
</feature>
<evidence type="ECO:0000256" key="7">
    <source>
        <dbReference type="ARBA" id="ARBA00023077"/>
    </source>
</evidence>
<dbReference type="EMBL" id="JAAGOH010000050">
    <property type="protein sequence ID" value="NDY93841.1"/>
    <property type="molecule type" value="Genomic_DNA"/>
</dbReference>
<evidence type="ECO:0000256" key="10">
    <source>
        <dbReference type="ARBA" id="ARBA00023237"/>
    </source>
</evidence>
<dbReference type="RefSeq" id="WP_163459868.1">
    <property type="nucleotide sequence ID" value="NZ_JAAGOH010000050.1"/>
</dbReference>
<dbReference type="PANTHER" id="PTHR30069:SF29">
    <property type="entry name" value="HEMOGLOBIN AND HEMOGLOBIN-HAPTOGLOBIN-BINDING PROTEIN 1-RELATED"/>
    <property type="match status" value="1"/>
</dbReference>
<evidence type="ECO:0000259" key="15">
    <source>
        <dbReference type="Pfam" id="PF00593"/>
    </source>
</evidence>
<evidence type="ECO:0000256" key="5">
    <source>
        <dbReference type="ARBA" id="ARBA00022692"/>
    </source>
</evidence>
<comment type="subcellular location">
    <subcellularLocation>
        <location evidence="1 11">Cell outer membrane</location>
        <topology evidence="1 11">Multi-pass membrane protein</topology>
    </subcellularLocation>
</comment>
<evidence type="ECO:0000256" key="1">
    <source>
        <dbReference type="ARBA" id="ARBA00004571"/>
    </source>
</evidence>
<feature type="chain" id="PRO_5028805022" evidence="14">
    <location>
        <begin position="17"/>
        <end position="690"/>
    </location>
</feature>
<keyword evidence="7 12" id="KW-0798">TonB box</keyword>
<dbReference type="Gene3D" id="2.170.130.10">
    <property type="entry name" value="TonB-dependent receptor, plug domain"/>
    <property type="match status" value="1"/>
</dbReference>
<dbReference type="Proteomes" id="UP000484255">
    <property type="component" value="Unassembled WGS sequence"/>
</dbReference>
<proteinExistence type="inferred from homology"/>
<dbReference type="InterPro" id="IPR036942">
    <property type="entry name" value="Beta-barrel_TonB_sf"/>
</dbReference>
<evidence type="ECO:0000256" key="13">
    <source>
        <dbReference type="SAM" id="MobiDB-lite"/>
    </source>
</evidence>
<dbReference type="InterPro" id="IPR037066">
    <property type="entry name" value="Plug_dom_sf"/>
</dbReference>
<feature type="domain" description="TonB-dependent receptor-like beta-barrel" evidence="15">
    <location>
        <begin position="224"/>
        <end position="655"/>
    </location>
</feature>
<keyword evidence="9 17" id="KW-0675">Receptor</keyword>
<dbReference type="GO" id="GO:0044718">
    <property type="term" value="P:siderophore transmembrane transport"/>
    <property type="evidence" value="ECO:0007669"/>
    <property type="project" value="TreeGrafter"/>
</dbReference>
<reference evidence="17 18" key="1">
    <citation type="submission" date="2020-02" db="EMBL/GenBank/DDBJ databases">
        <title>Ideonella bacterium strain TBM-1.</title>
        <authorList>
            <person name="Chen W.-M."/>
        </authorList>
    </citation>
    <scope>NUCLEOTIDE SEQUENCE [LARGE SCALE GENOMIC DNA]</scope>
    <source>
        <strain evidence="17 18">TBM-1</strain>
    </source>
</reference>
<protein>
    <submittedName>
        <fullName evidence="17">TonB-dependent receptor</fullName>
    </submittedName>
</protein>
<keyword evidence="8 11" id="KW-0472">Membrane</keyword>
<dbReference type="Pfam" id="PF00593">
    <property type="entry name" value="TonB_dep_Rec_b-barrel"/>
    <property type="match status" value="1"/>
</dbReference>
<evidence type="ECO:0000256" key="2">
    <source>
        <dbReference type="ARBA" id="ARBA00009810"/>
    </source>
</evidence>
<gene>
    <name evidence="17" type="ORF">G3A44_21860</name>
</gene>
<keyword evidence="18" id="KW-1185">Reference proteome</keyword>
<dbReference type="GO" id="GO:0009279">
    <property type="term" value="C:cell outer membrane"/>
    <property type="evidence" value="ECO:0007669"/>
    <property type="project" value="UniProtKB-SubCell"/>
</dbReference>
<dbReference type="Pfam" id="PF07715">
    <property type="entry name" value="Plug"/>
    <property type="match status" value="1"/>
</dbReference>
<dbReference type="AlphaFoldDB" id="A0A7C9TM74"/>
<keyword evidence="6 14" id="KW-0732">Signal</keyword>
<feature type="domain" description="TonB-dependent receptor plug" evidence="16">
    <location>
        <begin position="57"/>
        <end position="165"/>
    </location>
</feature>
<keyword evidence="4 11" id="KW-1134">Transmembrane beta strand</keyword>
<evidence type="ECO:0000256" key="14">
    <source>
        <dbReference type="SAM" id="SignalP"/>
    </source>
</evidence>